<accession>A0A480APU3</accession>
<dbReference type="RefSeq" id="WP_190372791.1">
    <property type="nucleotide sequence ID" value="NZ_BJCF01000071.1"/>
</dbReference>
<dbReference type="SUPFAM" id="SSF47598">
    <property type="entry name" value="Ribbon-helix-helix"/>
    <property type="match status" value="1"/>
</dbReference>
<evidence type="ECO:0000259" key="1">
    <source>
        <dbReference type="Pfam" id="PF21432"/>
    </source>
</evidence>
<evidence type="ECO:0000313" key="2">
    <source>
        <dbReference type="EMBL" id="GCL44114.1"/>
    </source>
</evidence>
<gene>
    <name evidence="2" type="ORF">NIES80_38380</name>
</gene>
<dbReference type="InterPro" id="IPR010985">
    <property type="entry name" value="Ribbon_hlx_hlx"/>
</dbReference>
<reference evidence="3" key="1">
    <citation type="submission" date="2019-02" db="EMBL/GenBank/DDBJ databases">
        <title>Draft genome sequence of Dolichospermum planctonicum NIES-80.</title>
        <authorList>
            <person name="Yamaguchi H."/>
            <person name="Suzuki S."/>
            <person name="Kawachi M."/>
        </authorList>
    </citation>
    <scope>NUCLEOTIDE SEQUENCE [LARGE SCALE GENOMIC DNA]</scope>
    <source>
        <strain evidence="3">NIES-80</strain>
    </source>
</reference>
<feature type="domain" description="56B-like ribbon-helix-helix" evidence="1">
    <location>
        <begin position="14"/>
        <end position="45"/>
    </location>
</feature>
<dbReference type="Proteomes" id="UP000299367">
    <property type="component" value="Unassembled WGS sequence"/>
</dbReference>
<dbReference type="Gene3D" id="1.10.1220.10">
    <property type="entry name" value="Met repressor-like"/>
    <property type="match status" value="1"/>
</dbReference>
<dbReference type="GO" id="GO:0006355">
    <property type="term" value="P:regulation of DNA-templated transcription"/>
    <property type="evidence" value="ECO:0007669"/>
    <property type="project" value="InterPro"/>
</dbReference>
<name>A0A480APU3_9CYAN</name>
<sequence>MTEETREVRGRVPKDIKIAFEIACARLEVTQTAALAEAIKDWLQKKDSPSGGKSQGS</sequence>
<dbReference type="AlphaFoldDB" id="A0A480APU3"/>
<dbReference type="EMBL" id="BJCF01000071">
    <property type="protein sequence ID" value="GCL44114.1"/>
    <property type="molecule type" value="Genomic_DNA"/>
</dbReference>
<proteinExistence type="predicted"/>
<dbReference type="InterPro" id="IPR049123">
    <property type="entry name" value="56B_RHH"/>
</dbReference>
<protein>
    <recommendedName>
        <fullName evidence="1">56B-like ribbon-helix-helix domain-containing protein</fullName>
    </recommendedName>
</protein>
<comment type="caution">
    <text evidence="2">The sequence shown here is derived from an EMBL/GenBank/DDBJ whole genome shotgun (WGS) entry which is preliminary data.</text>
</comment>
<evidence type="ECO:0000313" key="3">
    <source>
        <dbReference type="Proteomes" id="UP000299367"/>
    </source>
</evidence>
<organism evidence="2 3">
    <name type="scientific">Dolichospermum planctonicum</name>
    <dbReference type="NCBI Taxonomy" id="136072"/>
    <lineage>
        <taxon>Bacteria</taxon>
        <taxon>Bacillati</taxon>
        <taxon>Cyanobacteriota</taxon>
        <taxon>Cyanophyceae</taxon>
        <taxon>Nostocales</taxon>
        <taxon>Aphanizomenonaceae</taxon>
        <taxon>Dolichospermum</taxon>
    </lineage>
</organism>
<dbReference type="Pfam" id="PF21432">
    <property type="entry name" value="56B_RHH"/>
    <property type="match status" value="1"/>
</dbReference>
<dbReference type="InterPro" id="IPR013321">
    <property type="entry name" value="Arc_rbn_hlx_hlx"/>
</dbReference>